<keyword evidence="2" id="KW-1185">Reference proteome</keyword>
<organism evidence="1 2">
    <name type="scientific">Sphingomonas aerolata</name>
    <dbReference type="NCBI Taxonomy" id="185951"/>
    <lineage>
        <taxon>Bacteria</taxon>
        <taxon>Pseudomonadati</taxon>
        <taxon>Pseudomonadota</taxon>
        <taxon>Alphaproteobacteria</taxon>
        <taxon>Sphingomonadales</taxon>
        <taxon>Sphingomonadaceae</taxon>
        <taxon>Sphingomonas</taxon>
    </lineage>
</organism>
<evidence type="ECO:0000313" key="1">
    <source>
        <dbReference type="EMBL" id="PTM44930.1"/>
    </source>
</evidence>
<name>A0A2T4YNF3_9SPHN</name>
<proteinExistence type="predicted"/>
<comment type="caution">
    <text evidence="1">The sequence shown here is derived from an EMBL/GenBank/DDBJ whole genome shotgun (WGS) entry which is preliminary data.</text>
</comment>
<protein>
    <submittedName>
        <fullName evidence="1">Uncharacterized protein</fullName>
    </submittedName>
</protein>
<dbReference type="AlphaFoldDB" id="A0A2T4YNF3"/>
<accession>A0A2T4YNF3</accession>
<dbReference type="Proteomes" id="UP000240996">
    <property type="component" value="Unassembled WGS sequence"/>
</dbReference>
<sequence>MHRFRIGFFRPKVDLKGSQPLLKVRNFVLERGDGVF</sequence>
<dbReference type="EMBL" id="PZZN01000003">
    <property type="protein sequence ID" value="PTM44930.1"/>
    <property type="molecule type" value="Genomic_DNA"/>
</dbReference>
<evidence type="ECO:0000313" key="2">
    <source>
        <dbReference type="Proteomes" id="UP000240996"/>
    </source>
</evidence>
<gene>
    <name evidence="1" type="ORF">C8J24_3146</name>
</gene>
<reference evidence="1 2" key="1">
    <citation type="submission" date="2018-04" db="EMBL/GenBank/DDBJ databases">
        <title>Genomic Encyclopedia of Type Strains, Phase III (KMG-III): the genomes of soil and plant-associated and newly described type strains.</title>
        <authorList>
            <person name="Whitman W."/>
        </authorList>
    </citation>
    <scope>NUCLEOTIDE SEQUENCE [LARGE SCALE GENOMIC DNA]</scope>
    <source>
        <strain evidence="1 2">NW12</strain>
    </source>
</reference>